<keyword evidence="3" id="KW-1003">Cell membrane</keyword>
<keyword evidence="2 7" id="KW-0813">Transport</keyword>
<evidence type="ECO:0000256" key="6">
    <source>
        <dbReference type="ARBA" id="ARBA00023136"/>
    </source>
</evidence>
<dbReference type="STRING" id="1520.LF65_01671"/>
<keyword evidence="4 7" id="KW-0812">Transmembrane</keyword>
<dbReference type="AlphaFoldDB" id="A0A0B5QBG9"/>
<evidence type="ECO:0000256" key="2">
    <source>
        <dbReference type="ARBA" id="ARBA00022448"/>
    </source>
</evidence>
<evidence type="ECO:0000313" key="9">
    <source>
        <dbReference type="EMBL" id="AJG98275.1"/>
    </source>
</evidence>
<dbReference type="Proteomes" id="UP000031866">
    <property type="component" value="Chromosome"/>
</dbReference>
<feature type="transmembrane region" description="Helical" evidence="7">
    <location>
        <begin position="243"/>
        <end position="264"/>
    </location>
</feature>
<dbReference type="RefSeq" id="WP_041895558.1">
    <property type="nucleotide sequence ID" value="NZ_CP010086.2"/>
</dbReference>
<dbReference type="KEGG" id="cbei:LF65_01671"/>
<name>A0A0B5QBG9_CLOBE</name>
<protein>
    <submittedName>
        <fullName evidence="9">Lactose ABC transporter permease</fullName>
    </submittedName>
</protein>
<dbReference type="PANTHER" id="PTHR43744:SF2">
    <property type="entry name" value="ARABINOOLIGOSACCHARIDES TRANSPORT SYSTEM PERMEASE PROTEIN ARAQ"/>
    <property type="match status" value="1"/>
</dbReference>
<proteinExistence type="inferred from homology"/>
<dbReference type="Gene3D" id="1.10.3720.10">
    <property type="entry name" value="MetI-like"/>
    <property type="match status" value="1"/>
</dbReference>
<evidence type="ECO:0000256" key="5">
    <source>
        <dbReference type="ARBA" id="ARBA00022989"/>
    </source>
</evidence>
<feature type="transmembrane region" description="Helical" evidence="7">
    <location>
        <begin position="74"/>
        <end position="93"/>
    </location>
</feature>
<dbReference type="SUPFAM" id="SSF161098">
    <property type="entry name" value="MetI-like"/>
    <property type="match status" value="1"/>
</dbReference>
<dbReference type="PROSITE" id="PS50928">
    <property type="entry name" value="ABC_TM1"/>
    <property type="match status" value="1"/>
</dbReference>
<feature type="transmembrane region" description="Helical" evidence="7">
    <location>
        <begin position="136"/>
        <end position="160"/>
    </location>
</feature>
<dbReference type="InterPro" id="IPR035906">
    <property type="entry name" value="MetI-like_sf"/>
</dbReference>
<dbReference type="CDD" id="cd06261">
    <property type="entry name" value="TM_PBP2"/>
    <property type="match status" value="1"/>
</dbReference>
<comment type="similarity">
    <text evidence="7">Belongs to the binding-protein-dependent transport system permease family.</text>
</comment>
<sequence>MSKKFTLIVKYIFLSIISFVSIFPFFWMIISATNNSVDITNGKLIPGSRLMENLNNLLNSDLGFINSLGNSAKISIIATILALLVSSIAGYGFEIFKTPARERLFNLLLLSMMIPFSALMIPLFKIFSSLKNSPISFLGLDTISAIILPTICTAFLIFFFRQNAKSFPKEILEAARIDGVGEVGIFFKIFAPTMKTTYAAAAIITFMHNWNNFLWPLIALQTPSKRTVPLILSALGFSFSPDYGVIMLAIVIATLPTALVFFIMQKHFVAGMTGSIK</sequence>
<feature type="domain" description="ABC transmembrane type-1" evidence="8">
    <location>
        <begin position="68"/>
        <end position="264"/>
    </location>
</feature>
<keyword evidence="6 7" id="KW-0472">Membrane</keyword>
<dbReference type="Pfam" id="PF00528">
    <property type="entry name" value="BPD_transp_1"/>
    <property type="match status" value="1"/>
</dbReference>
<dbReference type="InterPro" id="IPR000515">
    <property type="entry name" value="MetI-like"/>
</dbReference>
<evidence type="ECO:0000256" key="7">
    <source>
        <dbReference type="RuleBase" id="RU363032"/>
    </source>
</evidence>
<evidence type="ECO:0000313" key="10">
    <source>
        <dbReference type="Proteomes" id="UP000031866"/>
    </source>
</evidence>
<keyword evidence="5 7" id="KW-1133">Transmembrane helix</keyword>
<dbReference type="OrthoDB" id="9787837at2"/>
<reference evidence="10" key="1">
    <citation type="submission" date="2014-12" db="EMBL/GenBank/DDBJ databases">
        <title>Genome sequence of Clostridium beijerinckii strain 59B.</title>
        <authorList>
            <person name="Little G.T."/>
            <person name="Minton N.P."/>
        </authorList>
    </citation>
    <scope>NUCLEOTIDE SEQUENCE [LARGE SCALE GENOMIC DNA]</scope>
    <source>
        <strain evidence="10">59B</strain>
    </source>
</reference>
<feature type="transmembrane region" description="Helical" evidence="7">
    <location>
        <begin position="198"/>
        <end position="218"/>
    </location>
</feature>
<evidence type="ECO:0000256" key="3">
    <source>
        <dbReference type="ARBA" id="ARBA00022475"/>
    </source>
</evidence>
<organism evidence="9 10">
    <name type="scientific">Clostridium beijerinckii</name>
    <name type="common">Clostridium MP</name>
    <dbReference type="NCBI Taxonomy" id="1520"/>
    <lineage>
        <taxon>Bacteria</taxon>
        <taxon>Bacillati</taxon>
        <taxon>Bacillota</taxon>
        <taxon>Clostridia</taxon>
        <taxon>Eubacteriales</taxon>
        <taxon>Clostridiaceae</taxon>
        <taxon>Clostridium</taxon>
    </lineage>
</organism>
<accession>A0A0B5QBG9</accession>
<evidence type="ECO:0000256" key="1">
    <source>
        <dbReference type="ARBA" id="ARBA00004651"/>
    </source>
</evidence>
<dbReference type="EMBL" id="CP010086">
    <property type="protein sequence ID" value="AJG98275.1"/>
    <property type="molecule type" value="Genomic_DNA"/>
</dbReference>
<evidence type="ECO:0000259" key="8">
    <source>
        <dbReference type="PROSITE" id="PS50928"/>
    </source>
</evidence>
<dbReference type="GO" id="GO:0055085">
    <property type="term" value="P:transmembrane transport"/>
    <property type="evidence" value="ECO:0007669"/>
    <property type="project" value="InterPro"/>
</dbReference>
<feature type="transmembrane region" description="Helical" evidence="7">
    <location>
        <begin position="12"/>
        <end position="30"/>
    </location>
</feature>
<feature type="transmembrane region" description="Helical" evidence="7">
    <location>
        <begin position="105"/>
        <end position="124"/>
    </location>
</feature>
<evidence type="ECO:0000256" key="4">
    <source>
        <dbReference type="ARBA" id="ARBA00022692"/>
    </source>
</evidence>
<dbReference type="GO" id="GO:0005886">
    <property type="term" value="C:plasma membrane"/>
    <property type="evidence" value="ECO:0007669"/>
    <property type="project" value="UniProtKB-SubCell"/>
</dbReference>
<comment type="subcellular location">
    <subcellularLocation>
        <location evidence="1 7">Cell membrane</location>
        <topology evidence="1 7">Multi-pass membrane protein</topology>
    </subcellularLocation>
</comment>
<dbReference type="PANTHER" id="PTHR43744">
    <property type="entry name" value="ABC TRANSPORTER PERMEASE PROTEIN MG189-RELATED-RELATED"/>
    <property type="match status" value="1"/>
</dbReference>
<gene>
    <name evidence="9" type="ORF">LF65_01671</name>
</gene>